<dbReference type="CDD" id="cd16922">
    <property type="entry name" value="HATPase_EvgS-ArcB-TorS-like"/>
    <property type="match status" value="1"/>
</dbReference>
<dbReference type="CDD" id="cd17546">
    <property type="entry name" value="REC_hyHK_CKI1_RcsC-like"/>
    <property type="match status" value="1"/>
</dbReference>
<feature type="modified residue" description="4-aspartylphosphate" evidence="15">
    <location>
        <position position="781"/>
    </location>
</feature>
<evidence type="ECO:0000256" key="10">
    <source>
        <dbReference type="ARBA" id="ARBA00022840"/>
    </source>
</evidence>
<sequence length="997" mass="111651">MIKKRKKIILLFCLLTMVTLVVADKVWAHDSALQQQLNQISEHDDKTQALAELSQLINVGDFDGAGQVRILLLQGRTLFLLHEYEEGIKVVQQARDIAAANVFLGLVAKANKLLGVLRHYQGELKSALIAYQQSLDYYETHQDLVANNFAIERANLLNNIALIYTSLGQASLALVNYKLAEPLYSAYGDEVDKVDIRYNIAVLHLSLKRFDSTISMLKETILKRQQLNDNLGVAKATATLGVAYKDSGQFKLAEENILAALTYFQQHDYKHDIAAQLHNISEVYNNIADVEQAIFYANKALNMSQQIGHQKAYAGSLQSLAKGYFYSGDLAEAEHYINESIAVAQKNDYQDLLTENLAISALVSASQHHFVEALAKQQRYRQKYLLAANNLLNEKLAEFESKQLSQKIVDLEQRRKLQTLEAVKTEQQRNLIILSVVFIFVVVFFIYRRYLEQRLTKELEWRVKQRTHELETLTHELEKANQVKSQFLANMSHEIRTPLTAIIGHAEALIYDDVDKSKFRQDIEVVHGNSLHLLDLINDILDLSRIEANKLELEIQPLDLSDLIQDLRDTFNAQAQQKNLVFTIAHQLPLPFVIEIDSLRLKQILLNLCANAIKFTEKGSVTLNITWLNDELVFTVTDTGIGLSEAHLAQVFEIFTQADNSISRRFGGSGLGLTLSNQLAKLMSGNIAVTSKLGHGSCFCLSLPCLHNICDNGVPLPSRLLANHDGKLFNGKILLAEDHGDNRRLIARLLTRLGLDTIVATNGKEAVAQCIKHQPDLVLLDIQMPEMDGVEAFQTLRDLGCTQPIYALTANAMSHEVSKYLDLGFTGHLKKPIERTAFIAAIAKHCTVCDERADASDSALIHTKLENFKSESSVLASNSIKKDIEKDIEQPALIARAEQSLLALDLSDLVAKFKANLSNDKRELILYRDNNDINKVAALAHRLAGAAQMFGFVELNQAASELELAIKKTTVIDEAAQLLISELMHCLIDEINLIEQQ</sequence>
<dbReference type="SMART" id="SM00387">
    <property type="entry name" value="HATPase_c"/>
    <property type="match status" value="1"/>
</dbReference>
<dbReference type="FunFam" id="3.30.565.10:FF:000010">
    <property type="entry name" value="Sensor histidine kinase RcsC"/>
    <property type="match status" value="1"/>
</dbReference>
<dbReference type="InterPro" id="IPR036097">
    <property type="entry name" value="HisK_dim/P_sf"/>
</dbReference>
<dbReference type="SUPFAM" id="SSF52172">
    <property type="entry name" value="CheY-like"/>
    <property type="match status" value="1"/>
</dbReference>
<dbReference type="CDD" id="cd00082">
    <property type="entry name" value="HisKA"/>
    <property type="match status" value="1"/>
</dbReference>
<proteinExistence type="predicted"/>
<dbReference type="EMBL" id="SZVP01000001">
    <property type="protein sequence ID" value="TMM47752.1"/>
    <property type="molecule type" value="Genomic_DNA"/>
</dbReference>
<dbReference type="InterPro" id="IPR036890">
    <property type="entry name" value="HATPase_C_sf"/>
</dbReference>
<evidence type="ECO:0000256" key="18">
    <source>
        <dbReference type="SAM" id="SignalP"/>
    </source>
</evidence>
<comment type="caution">
    <text evidence="22">The sequence shown here is derived from an EMBL/GenBank/DDBJ whole genome shotgun (WGS) entry which is preliminary data.</text>
</comment>
<dbReference type="PROSITE" id="PS50109">
    <property type="entry name" value="HIS_KIN"/>
    <property type="match status" value="1"/>
</dbReference>
<dbReference type="OrthoDB" id="9810730at2"/>
<gene>
    <name evidence="22" type="ORF">FCS21_01935</name>
</gene>
<dbReference type="SUPFAM" id="SSF47226">
    <property type="entry name" value="Histidine-containing phosphotransfer domain, HPT domain"/>
    <property type="match status" value="1"/>
</dbReference>
<evidence type="ECO:0000256" key="14">
    <source>
        <dbReference type="PROSITE-ProRule" id="PRU00110"/>
    </source>
</evidence>
<dbReference type="Gene3D" id="1.10.287.130">
    <property type="match status" value="1"/>
</dbReference>
<keyword evidence="4" id="KW-1003">Cell membrane</keyword>
<dbReference type="SUPFAM" id="SSF47384">
    <property type="entry name" value="Homodimeric domain of signal transducing histidine kinase"/>
    <property type="match status" value="1"/>
</dbReference>
<evidence type="ECO:0000256" key="6">
    <source>
        <dbReference type="ARBA" id="ARBA00022553"/>
    </source>
</evidence>
<dbReference type="GO" id="GO:0000155">
    <property type="term" value="F:phosphorelay sensor kinase activity"/>
    <property type="evidence" value="ECO:0007669"/>
    <property type="project" value="InterPro"/>
</dbReference>
<feature type="domain" description="Response regulatory" evidence="20">
    <location>
        <begin position="732"/>
        <end position="846"/>
    </location>
</feature>
<evidence type="ECO:0000256" key="3">
    <source>
        <dbReference type="ARBA" id="ARBA00012438"/>
    </source>
</evidence>
<keyword evidence="11 17" id="KW-1133">Transmembrane helix</keyword>
<evidence type="ECO:0000313" key="23">
    <source>
        <dbReference type="Proteomes" id="UP000307702"/>
    </source>
</evidence>
<accession>A0A8H2JNG6</accession>
<feature type="domain" description="Histidine kinase" evidence="19">
    <location>
        <begin position="490"/>
        <end position="707"/>
    </location>
</feature>
<evidence type="ECO:0000256" key="16">
    <source>
        <dbReference type="SAM" id="Coils"/>
    </source>
</evidence>
<dbReference type="Gene3D" id="3.30.565.10">
    <property type="entry name" value="Histidine kinase-like ATPase, C-terminal domain"/>
    <property type="match status" value="1"/>
</dbReference>
<feature type="domain" description="HPt" evidence="21">
    <location>
        <begin position="902"/>
        <end position="997"/>
    </location>
</feature>
<dbReference type="Pfam" id="PF02518">
    <property type="entry name" value="HATPase_c"/>
    <property type="match status" value="1"/>
</dbReference>
<dbReference type="SMART" id="SM00028">
    <property type="entry name" value="TPR"/>
    <property type="match status" value="7"/>
</dbReference>
<feature type="coiled-coil region" evidence="16">
    <location>
        <begin position="401"/>
        <end position="428"/>
    </location>
</feature>
<evidence type="ECO:0000256" key="8">
    <source>
        <dbReference type="ARBA" id="ARBA00022692"/>
    </source>
</evidence>
<feature type="signal peptide" evidence="18">
    <location>
        <begin position="1"/>
        <end position="23"/>
    </location>
</feature>
<keyword evidence="9" id="KW-0418">Kinase</keyword>
<feature type="modified residue" description="Phosphohistidine" evidence="14">
    <location>
        <position position="941"/>
    </location>
</feature>
<evidence type="ECO:0000256" key="9">
    <source>
        <dbReference type="ARBA" id="ARBA00022777"/>
    </source>
</evidence>
<dbReference type="Proteomes" id="UP000307702">
    <property type="component" value="Unassembled WGS sequence"/>
</dbReference>
<dbReference type="Pfam" id="PF01627">
    <property type="entry name" value="Hpt"/>
    <property type="match status" value="1"/>
</dbReference>
<feature type="chain" id="PRO_5034883645" description="histidine kinase" evidence="18">
    <location>
        <begin position="24"/>
        <end position="997"/>
    </location>
</feature>
<dbReference type="PRINTS" id="PR00344">
    <property type="entry name" value="BCTRLSENSOR"/>
</dbReference>
<dbReference type="PROSITE" id="PS50894">
    <property type="entry name" value="HPT"/>
    <property type="match status" value="1"/>
</dbReference>
<dbReference type="FunFam" id="1.10.287.130:FF:000001">
    <property type="entry name" value="Two-component sensor histidine kinase"/>
    <property type="match status" value="1"/>
</dbReference>
<keyword evidence="13 17" id="KW-0472">Membrane</keyword>
<keyword evidence="10" id="KW-0067">ATP-binding</keyword>
<dbReference type="InterPro" id="IPR003661">
    <property type="entry name" value="HisK_dim/P_dom"/>
</dbReference>
<dbReference type="Gene3D" id="1.25.40.10">
    <property type="entry name" value="Tetratricopeptide repeat domain"/>
    <property type="match status" value="1"/>
</dbReference>
<comment type="catalytic activity">
    <reaction evidence="1">
        <text>ATP + protein L-histidine = ADP + protein N-phospho-L-histidine.</text>
        <dbReference type="EC" id="2.7.13.3"/>
    </reaction>
</comment>
<evidence type="ECO:0000256" key="15">
    <source>
        <dbReference type="PROSITE-ProRule" id="PRU00169"/>
    </source>
</evidence>
<dbReference type="InterPro" id="IPR003594">
    <property type="entry name" value="HATPase_dom"/>
</dbReference>
<name>A0A8H2JNG6_9GAMM</name>
<feature type="transmembrane region" description="Helical" evidence="17">
    <location>
        <begin position="431"/>
        <end position="447"/>
    </location>
</feature>
<dbReference type="PROSITE" id="PS50110">
    <property type="entry name" value="RESPONSE_REGULATORY"/>
    <property type="match status" value="1"/>
</dbReference>
<dbReference type="PANTHER" id="PTHR43047">
    <property type="entry name" value="TWO-COMPONENT HISTIDINE PROTEIN KINASE"/>
    <property type="match status" value="1"/>
</dbReference>
<comment type="subcellular location">
    <subcellularLocation>
        <location evidence="2">Cell inner membrane</location>
        <topology evidence="2">Multi-pass membrane protein</topology>
    </subcellularLocation>
</comment>
<dbReference type="InterPro" id="IPR001789">
    <property type="entry name" value="Sig_transdc_resp-reg_receiver"/>
</dbReference>
<keyword evidence="16" id="KW-0175">Coiled coil</keyword>
<evidence type="ECO:0000313" key="22">
    <source>
        <dbReference type="EMBL" id="TMM47752.1"/>
    </source>
</evidence>
<dbReference type="InterPro" id="IPR008207">
    <property type="entry name" value="Sig_transdc_His_kin_Hpt_dom"/>
</dbReference>
<dbReference type="InterPro" id="IPR011990">
    <property type="entry name" value="TPR-like_helical_dom_sf"/>
</dbReference>
<dbReference type="InterPro" id="IPR036641">
    <property type="entry name" value="HPT_dom_sf"/>
</dbReference>
<dbReference type="SUPFAM" id="SSF55874">
    <property type="entry name" value="ATPase domain of HSP90 chaperone/DNA topoisomerase II/histidine kinase"/>
    <property type="match status" value="1"/>
</dbReference>
<dbReference type="CDD" id="cd00088">
    <property type="entry name" value="HPT"/>
    <property type="match status" value="1"/>
</dbReference>
<evidence type="ECO:0000256" key="1">
    <source>
        <dbReference type="ARBA" id="ARBA00000085"/>
    </source>
</evidence>
<evidence type="ECO:0000256" key="11">
    <source>
        <dbReference type="ARBA" id="ARBA00022989"/>
    </source>
</evidence>
<dbReference type="InterPro" id="IPR019734">
    <property type="entry name" value="TPR_rpt"/>
</dbReference>
<organism evidence="22 23">
    <name type="scientific">Colwellia ponticola</name>
    <dbReference type="NCBI Taxonomy" id="2304625"/>
    <lineage>
        <taxon>Bacteria</taxon>
        <taxon>Pseudomonadati</taxon>
        <taxon>Pseudomonadota</taxon>
        <taxon>Gammaproteobacteria</taxon>
        <taxon>Alteromonadales</taxon>
        <taxon>Colwelliaceae</taxon>
        <taxon>Colwellia</taxon>
    </lineage>
</organism>
<dbReference type="Pfam" id="PF00512">
    <property type="entry name" value="HisKA"/>
    <property type="match status" value="1"/>
</dbReference>
<keyword evidence="18" id="KW-0732">Signal</keyword>
<evidence type="ECO:0000256" key="12">
    <source>
        <dbReference type="ARBA" id="ARBA00023012"/>
    </source>
</evidence>
<dbReference type="RefSeq" id="WP_138620284.1">
    <property type="nucleotide sequence ID" value="NZ_SZVP01000001.1"/>
</dbReference>
<evidence type="ECO:0000256" key="7">
    <source>
        <dbReference type="ARBA" id="ARBA00022679"/>
    </source>
</evidence>
<keyword evidence="12" id="KW-0902">Two-component regulatory system</keyword>
<keyword evidence="10" id="KW-0547">Nucleotide-binding</keyword>
<dbReference type="InterPro" id="IPR005467">
    <property type="entry name" value="His_kinase_dom"/>
</dbReference>
<dbReference type="Gene3D" id="1.20.120.160">
    <property type="entry name" value="HPT domain"/>
    <property type="match status" value="1"/>
</dbReference>
<feature type="coiled-coil region" evidence="16">
    <location>
        <begin position="463"/>
        <end position="490"/>
    </location>
</feature>
<keyword evidence="6 15" id="KW-0597">Phosphoprotein</keyword>
<keyword evidence="7" id="KW-0808">Transferase</keyword>
<dbReference type="AlphaFoldDB" id="A0A8H2JNG6"/>
<dbReference type="SMART" id="SM00448">
    <property type="entry name" value="REC"/>
    <property type="match status" value="1"/>
</dbReference>
<dbReference type="Gene3D" id="3.40.50.2300">
    <property type="match status" value="1"/>
</dbReference>
<evidence type="ECO:0000256" key="5">
    <source>
        <dbReference type="ARBA" id="ARBA00022519"/>
    </source>
</evidence>
<evidence type="ECO:0000259" key="20">
    <source>
        <dbReference type="PROSITE" id="PS50110"/>
    </source>
</evidence>
<evidence type="ECO:0000256" key="17">
    <source>
        <dbReference type="SAM" id="Phobius"/>
    </source>
</evidence>
<dbReference type="PANTHER" id="PTHR43047:SF78">
    <property type="entry name" value="SENSORY_REGULATORY PROTEIN RPFC"/>
    <property type="match status" value="1"/>
</dbReference>
<dbReference type="InterPro" id="IPR004358">
    <property type="entry name" value="Sig_transdc_His_kin-like_C"/>
</dbReference>
<evidence type="ECO:0000256" key="4">
    <source>
        <dbReference type="ARBA" id="ARBA00022475"/>
    </source>
</evidence>
<dbReference type="SMART" id="SM00388">
    <property type="entry name" value="HisKA"/>
    <property type="match status" value="1"/>
</dbReference>
<evidence type="ECO:0000259" key="19">
    <source>
        <dbReference type="PROSITE" id="PS50109"/>
    </source>
</evidence>
<evidence type="ECO:0000256" key="13">
    <source>
        <dbReference type="ARBA" id="ARBA00023136"/>
    </source>
</evidence>
<dbReference type="SUPFAM" id="SSF48452">
    <property type="entry name" value="TPR-like"/>
    <property type="match status" value="2"/>
</dbReference>
<keyword evidence="5" id="KW-0997">Cell inner membrane</keyword>
<protein>
    <recommendedName>
        <fullName evidence="3">histidine kinase</fullName>
        <ecNumber evidence="3">2.7.13.3</ecNumber>
    </recommendedName>
</protein>
<keyword evidence="8 17" id="KW-0812">Transmembrane</keyword>
<evidence type="ECO:0000259" key="21">
    <source>
        <dbReference type="PROSITE" id="PS50894"/>
    </source>
</evidence>
<dbReference type="Pfam" id="PF00072">
    <property type="entry name" value="Response_reg"/>
    <property type="match status" value="1"/>
</dbReference>
<evidence type="ECO:0000256" key="2">
    <source>
        <dbReference type="ARBA" id="ARBA00004429"/>
    </source>
</evidence>
<dbReference type="EC" id="2.7.13.3" evidence="3"/>
<keyword evidence="23" id="KW-1185">Reference proteome</keyword>
<dbReference type="GO" id="GO:0005886">
    <property type="term" value="C:plasma membrane"/>
    <property type="evidence" value="ECO:0007669"/>
    <property type="project" value="UniProtKB-SubCell"/>
</dbReference>
<dbReference type="InterPro" id="IPR011006">
    <property type="entry name" value="CheY-like_superfamily"/>
</dbReference>
<reference evidence="22 23" key="1">
    <citation type="submission" date="2019-05" db="EMBL/GenBank/DDBJ databases">
        <title>Colwellia ponticola sp. nov., isolated from seawater.</title>
        <authorList>
            <person name="Yoon J.-H."/>
        </authorList>
    </citation>
    <scope>NUCLEOTIDE SEQUENCE [LARGE SCALE GENOMIC DNA]</scope>
    <source>
        <strain evidence="22 23">OISW-25</strain>
    </source>
</reference>